<dbReference type="EMBL" id="MKKU01000059">
    <property type="protein sequence ID" value="RNF26052.1"/>
    <property type="molecule type" value="Genomic_DNA"/>
</dbReference>
<feature type="compositionally biased region" description="Basic residues" evidence="1">
    <location>
        <begin position="25"/>
        <end position="37"/>
    </location>
</feature>
<feature type="region of interest" description="Disordered" evidence="1">
    <location>
        <begin position="24"/>
        <end position="50"/>
    </location>
</feature>
<name>A0A422Q7V5_9TRYP</name>
<feature type="region of interest" description="Disordered" evidence="1">
    <location>
        <begin position="66"/>
        <end position="127"/>
    </location>
</feature>
<sequence>MAFISSDPYFYDNEIDRMLAEMRARRQQQKHLSKQRQKPAEQRLQARRGAPADLFTSLLERQQSMEAAGRRACSPPKSSLLAEAEEGGPLPRHNVVACTHPRLQEEEKGETRSHPSADISNDESSTEFLRRELRLARNENALLRREMYRTLTTIGRYLAKLDGKESVRPALDLDSGMAEGTAGGSEHDSPLSPLPPATSVWELCDRGELPLSSEEAAVVRDLNGVIASSLQRYASLEKKFSSQGSHILQLEGKQRREEPERYKGIEEDAPNGRTR</sequence>
<dbReference type="RefSeq" id="XP_029231258.1">
    <property type="nucleotide sequence ID" value="XM_029368618.1"/>
</dbReference>
<dbReference type="Proteomes" id="UP000284403">
    <property type="component" value="Unassembled WGS sequence"/>
</dbReference>
<dbReference type="AlphaFoldDB" id="A0A422Q7V5"/>
<accession>A0A422Q7V5</accession>
<dbReference type="GeneID" id="40315292"/>
<keyword evidence="3" id="KW-1185">Reference proteome</keyword>
<feature type="region of interest" description="Disordered" evidence="1">
    <location>
        <begin position="174"/>
        <end position="197"/>
    </location>
</feature>
<feature type="region of interest" description="Disordered" evidence="1">
    <location>
        <begin position="239"/>
        <end position="275"/>
    </location>
</feature>
<protein>
    <submittedName>
        <fullName evidence="2">Uncharacterized protein</fullName>
    </submittedName>
</protein>
<evidence type="ECO:0000313" key="3">
    <source>
        <dbReference type="Proteomes" id="UP000284403"/>
    </source>
</evidence>
<comment type="caution">
    <text evidence="2">The sequence shown here is derived from an EMBL/GenBank/DDBJ whole genome shotgun (WGS) entry which is preliminary data.</text>
</comment>
<gene>
    <name evidence="2" type="ORF">Tco025E_01681</name>
</gene>
<feature type="compositionally biased region" description="Basic and acidic residues" evidence="1">
    <location>
        <begin position="252"/>
        <end position="266"/>
    </location>
</feature>
<reference evidence="2 3" key="1">
    <citation type="journal article" date="2018" name="BMC Genomics">
        <title>Genomic comparison of Trypanosoma conorhini and Trypanosoma rangeli to Trypanosoma cruzi strains of high and low virulence.</title>
        <authorList>
            <person name="Bradwell K.R."/>
            <person name="Koparde V.N."/>
            <person name="Matveyev A.V."/>
            <person name="Serrano M.G."/>
            <person name="Alves J.M."/>
            <person name="Parikh H."/>
            <person name="Huang B."/>
            <person name="Lee V."/>
            <person name="Espinosa-Alvarez O."/>
            <person name="Ortiz P.A."/>
            <person name="Costa-Martins A.G."/>
            <person name="Teixeira M.M."/>
            <person name="Buck G.A."/>
        </authorList>
    </citation>
    <scope>NUCLEOTIDE SEQUENCE [LARGE SCALE GENOMIC DNA]</scope>
    <source>
        <strain evidence="2 3">025E</strain>
    </source>
</reference>
<feature type="compositionally biased region" description="Basic and acidic residues" evidence="1">
    <location>
        <begin position="102"/>
        <end position="115"/>
    </location>
</feature>
<proteinExistence type="predicted"/>
<evidence type="ECO:0000256" key="1">
    <source>
        <dbReference type="SAM" id="MobiDB-lite"/>
    </source>
</evidence>
<evidence type="ECO:0000313" key="2">
    <source>
        <dbReference type="EMBL" id="RNF26052.1"/>
    </source>
</evidence>
<organism evidence="2 3">
    <name type="scientific">Trypanosoma conorhini</name>
    <dbReference type="NCBI Taxonomy" id="83891"/>
    <lineage>
        <taxon>Eukaryota</taxon>
        <taxon>Discoba</taxon>
        <taxon>Euglenozoa</taxon>
        <taxon>Kinetoplastea</taxon>
        <taxon>Metakinetoplastina</taxon>
        <taxon>Trypanosomatida</taxon>
        <taxon>Trypanosomatidae</taxon>
        <taxon>Trypanosoma</taxon>
    </lineage>
</organism>
<dbReference type="OrthoDB" id="250246at2759"/>